<reference evidence="1" key="1">
    <citation type="journal article" date="2014" name="Front. Microbiol.">
        <title>High frequency of phylogenetically diverse reductive dehalogenase-homologous genes in deep subseafloor sedimentary metagenomes.</title>
        <authorList>
            <person name="Kawai M."/>
            <person name="Futagami T."/>
            <person name="Toyoda A."/>
            <person name="Takaki Y."/>
            <person name="Nishi S."/>
            <person name="Hori S."/>
            <person name="Arai W."/>
            <person name="Tsubouchi T."/>
            <person name="Morono Y."/>
            <person name="Uchiyama I."/>
            <person name="Ito T."/>
            <person name="Fujiyama A."/>
            <person name="Inagaki F."/>
            <person name="Takami H."/>
        </authorList>
    </citation>
    <scope>NUCLEOTIDE SEQUENCE</scope>
    <source>
        <strain evidence="1">Expedition CK06-06</strain>
    </source>
</reference>
<dbReference type="AlphaFoldDB" id="X1PB39"/>
<dbReference type="EMBL" id="BARV01041733">
    <property type="protein sequence ID" value="GAI53517.1"/>
    <property type="molecule type" value="Genomic_DNA"/>
</dbReference>
<accession>X1PB39</accession>
<sequence>MRTSLNIEEICNSITDDYEVLGTIDRRVTHPSPIHNAKH</sequence>
<organism evidence="1">
    <name type="scientific">marine sediment metagenome</name>
    <dbReference type="NCBI Taxonomy" id="412755"/>
    <lineage>
        <taxon>unclassified sequences</taxon>
        <taxon>metagenomes</taxon>
        <taxon>ecological metagenomes</taxon>
    </lineage>
</organism>
<gene>
    <name evidence="1" type="ORF">S06H3_63049</name>
</gene>
<protein>
    <submittedName>
        <fullName evidence="1">Uncharacterized protein</fullName>
    </submittedName>
</protein>
<comment type="caution">
    <text evidence="1">The sequence shown here is derived from an EMBL/GenBank/DDBJ whole genome shotgun (WGS) entry which is preliminary data.</text>
</comment>
<name>X1PB39_9ZZZZ</name>
<evidence type="ECO:0000313" key="1">
    <source>
        <dbReference type="EMBL" id="GAI53517.1"/>
    </source>
</evidence>
<feature type="non-terminal residue" evidence="1">
    <location>
        <position position="39"/>
    </location>
</feature>
<proteinExistence type="predicted"/>